<evidence type="ECO:0000313" key="1">
    <source>
        <dbReference type="EMBL" id="EAX84150.1"/>
    </source>
</evidence>
<protein>
    <submittedName>
        <fullName evidence="1">Uncharacterized protein</fullName>
    </submittedName>
</protein>
<name>A2GFB7_TRIV3</name>
<reference evidence="1" key="1">
    <citation type="submission" date="2006-10" db="EMBL/GenBank/DDBJ databases">
        <authorList>
            <person name="Amadeo P."/>
            <person name="Zhao Q."/>
            <person name="Wortman J."/>
            <person name="Fraser-Liggett C."/>
            <person name="Carlton J."/>
        </authorList>
    </citation>
    <scope>NUCLEOTIDE SEQUENCE</scope>
    <source>
        <strain evidence="1">G3</strain>
    </source>
</reference>
<accession>A2GFB7</accession>
<organism evidence="1 2">
    <name type="scientific">Trichomonas vaginalis (strain ATCC PRA-98 / G3)</name>
    <dbReference type="NCBI Taxonomy" id="412133"/>
    <lineage>
        <taxon>Eukaryota</taxon>
        <taxon>Metamonada</taxon>
        <taxon>Parabasalia</taxon>
        <taxon>Trichomonadida</taxon>
        <taxon>Trichomonadidae</taxon>
        <taxon>Trichomonas</taxon>
    </lineage>
</organism>
<proteinExistence type="predicted"/>
<dbReference type="KEGG" id="tva:4741783"/>
<dbReference type="InParanoid" id="A2GFB7"/>
<dbReference type="Proteomes" id="UP000001542">
    <property type="component" value="Unassembled WGS sequence"/>
</dbReference>
<dbReference type="VEuPathDB" id="TrichDB:TVAG_072970"/>
<dbReference type="RefSeq" id="XP_001297080.1">
    <property type="nucleotide sequence ID" value="XM_001297079.1"/>
</dbReference>
<dbReference type="EMBL" id="DS115517">
    <property type="protein sequence ID" value="EAX84150.1"/>
    <property type="molecule type" value="Genomic_DNA"/>
</dbReference>
<dbReference type="VEuPathDB" id="TrichDB:TVAGG3_0033430"/>
<dbReference type="AlphaFoldDB" id="A2GFB7"/>
<keyword evidence="2" id="KW-1185">Reference proteome</keyword>
<reference evidence="1" key="2">
    <citation type="journal article" date="2007" name="Science">
        <title>Draft genome sequence of the sexually transmitted pathogen Trichomonas vaginalis.</title>
        <authorList>
            <person name="Carlton J.M."/>
            <person name="Hirt R.P."/>
            <person name="Silva J.C."/>
            <person name="Delcher A.L."/>
            <person name="Schatz M."/>
            <person name="Zhao Q."/>
            <person name="Wortman J.R."/>
            <person name="Bidwell S.L."/>
            <person name="Alsmark U.C.M."/>
            <person name="Besteiro S."/>
            <person name="Sicheritz-Ponten T."/>
            <person name="Noel C.J."/>
            <person name="Dacks J.B."/>
            <person name="Foster P.G."/>
            <person name="Simillion C."/>
            <person name="Van de Peer Y."/>
            <person name="Miranda-Saavedra D."/>
            <person name="Barton G.J."/>
            <person name="Westrop G.D."/>
            <person name="Mueller S."/>
            <person name="Dessi D."/>
            <person name="Fiori P.L."/>
            <person name="Ren Q."/>
            <person name="Paulsen I."/>
            <person name="Zhang H."/>
            <person name="Bastida-Corcuera F.D."/>
            <person name="Simoes-Barbosa A."/>
            <person name="Brown M.T."/>
            <person name="Hayes R.D."/>
            <person name="Mukherjee M."/>
            <person name="Okumura C.Y."/>
            <person name="Schneider R."/>
            <person name="Smith A.J."/>
            <person name="Vanacova S."/>
            <person name="Villalvazo M."/>
            <person name="Haas B.J."/>
            <person name="Pertea M."/>
            <person name="Feldblyum T.V."/>
            <person name="Utterback T.R."/>
            <person name="Shu C.L."/>
            <person name="Osoegawa K."/>
            <person name="de Jong P.J."/>
            <person name="Hrdy I."/>
            <person name="Horvathova L."/>
            <person name="Zubacova Z."/>
            <person name="Dolezal P."/>
            <person name="Malik S.B."/>
            <person name="Logsdon J.M. Jr."/>
            <person name="Henze K."/>
            <person name="Gupta A."/>
            <person name="Wang C.C."/>
            <person name="Dunne R.L."/>
            <person name="Upcroft J.A."/>
            <person name="Upcroft P."/>
            <person name="White O."/>
            <person name="Salzberg S.L."/>
            <person name="Tang P."/>
            <person name="Chiu C.-H."/>
            <person name="Lee Y.-S."/>
            <person name="Embley T.M."/>
            <person name="Coombs G.H."/>
            <person name="Mottram J.C."/>
            <person name="Tachezy J."/>
            <person name="Fraser-Liggett C.M."/>
            <person name="Johnson P.J."/>
        </authorList>
    </citation>
    <scope>NUCLEOTIDE SEQUENCE [LARGE SCALE GENOMIC DNA]</scope>
    <source>
        <strain evidence="1">G3</strain>
    </source>
</reference>
<sequence>MDYYDTDEKHWITTNYPMHRSYSEERNLELERFDIFQAFLDFQNHYSNSNYRTSNKLLTVIITYCKNAIMRVRDIIDSHIIEFLLTKVIDPVVLPIVIKKHPEISQIRNNSFTLLLELCQTKGIIEFLCEMHIFQKYGSKLKITTDNYTILSISALFCKIIQTNLNCALSAVNDGIIINAISSIEYFCSTGYIGFFCKYVNSNIYILKYLFSYHDLISKAQVQSIISTMLKLLITTSSDEVSPIDKRNEILKSIVGLVAKVINYDHYYLEILTSTGIMFYLASLLNKVVYERIWADIYDIFAQSLSLALPNPQILTTLLNLLNFEALVGQFLQNPLKDYSPSILKLIHCMLLAENSHFINFNFERFGEVIAENYDSFSLLMKRIVISLVNYLISYNIPFFEQLFGNEVIFEFPSTLSTLETHEQEEFAKNLYFALNNANSQRKIEKYFINKFANEYESFIDSLEDISSEETSVVLENLKKLLEIE</sequence>
<gene>
    <name evidence="1" type="ORF">TVAG_072970</name>
</gene>
<evidence type="ECO:0000313" key="2">
    <source>
        <dbReference type="Proteomes" id="UP000001542"/>
    </source>
</evidence>